<proteinExistence type="predicted"/>
<comment type="caution">
    <text evidence="1">The sequence shown here is derived from an EMBL/GenBank/DDBJ whole genome shotgun (WGS) entry which is preliminary data.</text>
</comment>
<reference evidence="1" key="1">
    <citation type="submission" date="2021-01" db="EMBL/GenBank/DDBJ databases">
        <title>Whole genome shotgun sequence of Virgisporangium aliadipatigenens NBRC 105644.</title>
        <authorList>
            <person name="Komaki H."/>
            <person name="Tamura T."/>
        </authorList>
    </citation>
    <scope>NUCLEOTIDE SEQUENCE</scope>
    <source>
        <strain evidence="1">NBRC 105644</strain>
    </source>
</reference>
<keyword evidence="2" id="KW-1185">Reference proteome</keyword>
<dbReference type="Proteomes" id="UP000619260">
    <property type="component" value="Unassembled WGS sequence"/>
</dbReference>
<accession>A0A8J4DVE6</accession>
<dbReference type="RefSeq" id="WP_203904780.1">
    <property type="nucleotide sequence ID" value="NZ_BOPF01000047.1"/>
</dbReference>
<name>A0A8J4DVE6_9ACTN</name>
<evidence type="ECO:0000313" key="2">
    <source>
        <dbReference type="Proteomes" id="UP000619260"/>
    </source>
</evidence>
<dbReference type="AlphaFoldDB" id="A0A8J4DVE6"/>
<evidence type="ECO:0000313" key="1">
    <source>
        <dbReference type="EMBL" id="GIJ51371.1"/>
    </source>
</evidence>
<sequence>MTQPPQTVAGLRHLESAFFTYGNEAAGPHVDRFWELVTAESLPFERKNVLGDVLRRGRINDAGEYEVVVDLLVVAEQEGRITAEEAARLSNYIGRYERRGSRR</sequence>
<organism evidence="1 2">
    <name type="scientific">Virgisporangium aliadipatigenens</name>
    <dbReference type="NCBI Taxonomy" id="741659"/>
    <lineage>
        <taxon>Bacteria</taxon>
        <taxon>Bacillati</taxon>
        <taxon>Actinomycetota</taxon>
        <taxon>Actinomycetes</taxon>
        <taxon>Micromonosporales</taxon>
        <taxon>Micromonosporaceae</taxon>
        <taxon>Virgisporangium</taxon>
    </lineage>
</organism>
<protein>
    <submittedName>
        <fullName evidence="1">Uncharacterized protein</fullName>
    </submittedName>
</protein>
<dbReference type="EMBL" id="BOPF01000047">
    <property type="protein sequence ID" value="GIJ51371.1"/>
    <property type="molecule type" value="Genomic_DNA"/>
</dbReference>
<gene>
    <name evidence="1" type="ORF">Val02_82570</name>
</gene>